<dbReference type="EMBL" id="JAUHHV010000008">
    <property type="protein sequence ID" value="KAK1416056.1"/>
    <property type="molecule type" value="Genomic_DNA"/>
</dbReference>
<proteinExistence type="predicted"/>
<dbReference type="Proteomes" id="UP001229421">
    <property type="component" value="Unassembled WGS sequence"/>
</dbReference>
<evidence type="ECO:0000313" key="2">
    <source>
        <dbReference type="EMBL" id="KAK1416056.1"/>
    </source>
</evidence>
<comment type="caution">
    <text evidence="2">The sequence shown here is derived from an EMBL/GenBank/DDBJ whole genome shotgun (WGS) entry which is preliminary data.</text>
</comment>
<feature type="domain" description="Bet v I/Major latex protein" evidence="1">
    <location>
        <begin position="2"/>
        <end position="151"/>
    </location>
</feature>
<name>A0AAD8NPM2_TARER</name>
<dbReference type="CDD" id="cd07816">
    <property type="entry name" value="Bet_v1-like"/>
    <property type="match status" value="1"/>
</dbReference>
<protein>
    <recommendedName>
        <fullName evidence="1">Bet v I/Major latex protein domain-containing protein</fullName>
    </recommendedName>
</protein>
<accession>A0AAD8NPM2</accession>
<dbReference type="SUPFAM" id="SSF55961">
    <property type="entry name" value="Bet v1-like"/>
    <property type="match status" value="1"/>
</dbReference>
<evidence type="ECO:0000313" key="3">
    <source>
        <dbReference type="Proteomes" id="UP001229421"/>
    </source>
</evidence>
<evidence type="ECO:0000259" key="1">
    <source>
        <dbReference type="SMART" id="SM01037"/>
    </source>
</evidence>
<keyword evidence="3" id="KW-1185">Reference proteome</keyword>
<dbReference type="InterPro" id="IPR051761">
    <property type="entry name" value="MLP-like_ligand-binding"/>
</dbReference>
<reference evidence="2" key="1">
    <citation type="journal article" date="2023" name="bioRxiv">
        <title>Improved chromosome-level genome assembly for marigold (Tagetes erecta).</title>
        <authorList>
            <person name="Jiang F."/>
            <person name="Yuan L."/>
            <person name="Wang S."/>
            <person name="Wang H."/>
            <person name="Xu D."/>
            <person name="Wang A."/>
            <person name="Fan W."/>
        </authorList>
    </citation>
    <scope>NUCLEOTIDE SEQUENCE</scope>
    <source>
        <strain evidence="2">WSJ</strain>
        <tissue evidence="2">Leaf</tissue>
    </source>
</reference>
<dbReference type="InterPro" id="IPR023393">
    <property type="entry name" value="START-like_dom_sf"/>
</dbReference>
<organism evidence="2 3">
    <name type="scientific">Tagetes erecta</name>
    <name type="common">African marigold</name>
    <dbReference type="NCBI Taxonomy" id="13708"/>
    <lineage>
        <taxon>Eukaryota</taxon>
        <taxon>Viridiplantae</taxon>
        <taxon>Streptophyta</taxon>
        <taxon>Embryophyta</taxon>
        <taxon>Tracheophyta</taxon>
        <taxon>Spermatophyta</taxon>
        <taxon>Magnoliopsida</taxon>
        <taxon>eudicotyledons</taxon>
        <taxon>Gunneridae</taxon>
        <taxon>Pentapetalae</taxon>
        <taxon>asterids</taxon>
        <taxon>campanulids</taxon>
        <taxon>Asterales</taxon>
        <taxon>Asteraceae</taxon>
        <taxon>Asteroideae</taxon>
        <taxon>Heliantheae alliance</taxon>
        <taxon>Tageteae</taxon>
        <taxon>Tagetes</taxon>
    </lineage>
</organism>
<sequence>MPLNGTLAKQVNIKLPANVLFDVYRYRLHHISQMSPDNVTSVDLLNGEWGTVGSVIVWNIIHDGKLIKAKEVIESIDEKNKTACFKLIGGDIMEAYKKFLLTIRVETQEEESVMTWTFDYEKVTENIEDPHNLMELCLKCSKDIETYHLPKPN</sequence>
<dbReference type="InterPro" id="IPR000916">
    <property type="entry name" value="Bet_v_I/MLP"/>
</dbReference>
<gene>
    <name evidence="2" type="ORF">QVD17_31844</name>
</gene>
<dbReference type="PANTHER" id="PTHR31907">
    <property type="entry name" value="MLP-LIKE PROTEIN 423"/>
    <property type="match status" value="1"/>
</dbReference>
<dbReference type="Gene3D" id="3.30.530.20">
    <property type="match status" value="1"/>
</dbReference>
<dbReference type="GO" id="GO:0006952">
    <property type="term" value="P:defense response"/>
    <property type="evidence" value="ECO:0007669"/>
    <property type="project" value="InterPro"/>
</dbReference>
<dbReference type="SMART" id="SM01037">
    <property type="entry name" value="Bet_v_1"/>
    <property type="match status" value="1"/>
</dbReference>
<dbReference type="Pfam" id="PF00407">
    <property type="entry name" value="Bet_v_1"/>
    <property type="match status" value="1"/>
</dbReference>
<dbReference type="AlphaFoldDB" id="A0AAD8NPM2"/>